<feature type="compositionally biased region" description="Basic and acidic residues" evidence="7">
    <location>
        <begin position="321"/>
        <end position="353"/>
    </location>
</feature>
<comment type="subcellular location">
    <subcellularLocation>
        <location evidence="1">Secreted</location>
    </subcellularLocation>
</comment>
<keyword evidence="10" id="KW-1185">Reference proteome</keyword>
<accession>A0A6P4DZU2</accession>
<evidence type="ECO:0000313" key="10">
    <source>
        <dbReference type="Proteomes" id="UP001652680"/>
    </source>
</evidence>
<organism evidence="11">
    <name type="scientific">Drosophila rhopaloa</name>
    <name type="common">Fruit fly</name>
    <dbReference type="NCBI Taxonomy" id="1041015"/>
    <lineage>
        <taxon>Eukaryota</taxon>
        <taxon>Metazoa</taxon>
        <taxon>Ecdysozoa</taxon>
        <taxon>Arthropoda</taxon>
        <taxon>Hexapoda</taxon>
        <taxon>Insecta</taxon>
        <taxon>Pterygota</taxon>
        <taxon>Neoptera</taxon>
        <taxon>Endopterygota</taxon>
        <taxon>Diptera</taxon>
        <taxon>Brachycera</taxon>
        <taxon>Muscomorpha</taxon>
        <taxon>Ephydroidea</taxon>
        <taxon>Drosophilidae</taxon>
        <taxon>Drosophila</taxon>
        <taxon>Sophophora</taxon>
    </lineage>
</organism>
<keyword evidence="3" id="KW-0964">Secreted</keyword>
<keyword evidence="5" id="KW-0027">Amidation</keyword>
<dbReference type="EnsemblMetazoa" id="XM_017114140.2">
    <property type="protein sequence ID" value="XP_016969629.1"/>
    <property type="gene ID" value="LOC108037547"/>
</dbReference>
<dbReference type="PANTHER" id="PTHR20986:SF22">
    <property type="entry name" value="FMRFAMIDE-RELATED PEPTIDES"/>
    <property type="match status" value="1"/>
</dbReference>
<sequence length="379" mass="44117">MGIALMFLLALYQMQSAIHSEIIETPNYGGNSLQEADSEVSPPQDNDLVDALLSNDQGARAELEFRHPISVIGIDYSKNAVLLRFQKHSRRPRYKFDPELEAKRRSVQDNFMHFGKRQAEQLPPEGSYGGSGELLEGMAKRSTMDRYGREPKQDFMRFGRDPGQDFMRFGRDPGQDFMRFGRDPKQDFMRFGRDPKQDFMRFGRDPKQDFMRFGRDPKQDFMRFGRSPAEDFMRFGRSPAEDFMRFGRSDNFMRFGRSPHEELRSPKQDFMRFGRPDNFMRFGRSAPQDFVRSGKMDSNFIRFGKSVKPAVPESKQTKSGKPGERSPVDKAMTELFKKQELQDQQDRQERQDQQVKSGEQTTSTDEGSLEQEQEQLFGQ</sequence>
<dbReference type="Pfam" id="PF01581">
    <property type="entry name" value="FARP"/>
    <property type="match status" value="10"/>
</dbReference>
<evidence type="ECO:0000256" key="1">
    <source>
        <dbReference type="ARBA" id="ARBA00004613"/>
    </source>
</evidence>
<dbReference type="RefSeq" id="XP_016969629.1">
    <property type="nucleotide sequence ID" value="XM_017114140.1"/>
</dbReference>
<dbReference type="PANTHER" id="PTHR20986">
    <property type="entry name" value="FMRFAMIDE-RELATED PEPTIDES"/>
    <property type="match status" value="1"/>
</dbReference>
<evidence type="ECO:0000256" key="3">
    <source>
        <dbReference type="ARBA" id="ARBA00022525"/>
    </source>
</evidence>
<dbReference type="Proteomes" id="UP001652680">
    <property type="component" value="Unassembled WGS sequence"/>
</dbReference>
<proteinExistence type="inferred from homology"/>
<comment type="similarity">
    <text evidence="2">Belongs to the FARP (FMRFamide related peptide) family.</text>
</comment>
<dbReference type="GO" id="GO:0005576">
    <property type="term" value="C:extracellular region"/>
    <property type="evidence" value="ECO:0007669"/>
    <property type="project" value="UniProtKB-SubCell"/>
</dbReference>
<evidence type="ECO:0000313" key="9">
    <source>
        <dbReference type="EnsemblMetazoa" id="XP_016969629.1"/>
    </source>
</evidence>
<keyword evidence="8" id="KW-0732">Signal</keyword>
<dbReference type="GeneID" id="108037547"/>
<evidence type="ECO:0000256" key="5">
    <source>
        <dbReference type="ARBA" id="ARBA00022815"/>
    </source>
</evidence>
<dbReference type="OrthoDB" id="5813613at2759"/>
<reference evidence="9" key="3">
    <citation type="submission" date="2025-05" db="UniProtKB">
        <authorList>
            <consortium name="EnsemblMetazoa"/>
        </authorList>
    </citation>
    <scope>IDENTIFICATION</scope>
</reference>
<reference evidence="10" key="1">
    <citation type="journal article" date="2021" name="Elife">
        <title>Highly contiguous assemblies of 101 drosophilid genomes.</title>
        <authorList>
            <person name="Kim B.Y."/>
            <person name="Wang J.R."/>
            <person name="Miller D.E."/>
            <person name="Barmina O."/>
            <person name="Delaney E."/>
            <person name="Thompson A."/>
            <person name="Comeault A.A."/>
            <person name="Peede D."/>
            <person name="D'Agostino E.R."/>
            <person name="Pelaez J."/>
            <person name="Aguilar J.M."/>
            <person name="Haji D."/>
            <person name="Matsunaga T."/>
            <person name="Armstrong E.E."/>
            <person name="Zych M."/>
            <person name="Ogawa Y."/>
            <person name="Stamenkovic-Radak M."/>
            <person name="Jelic M."/>
            <person name="Veselinovic M.S."/>
            <person name="Tanaskovic M."/>
            <person name="Eric P."/>
            <person name="Gao J.J."/>
            <person name="Katoh T.K."/>
            <person name="Toda M.J."/>
            <person name="Watabe H."/>
            <person name="Watada M."/>
            <person name="Davis J.S."/>
            <person name="Moyle L.C."/>
            <person name="Manoli G."/>
            <person name="Bertolini E."/>
            <person name="Kostal V."/>
            <person name="Hawley R.S."/>
            <person name="Takahashi A."/>
            <person name="Jones C.D."/>
            <person name="Price D.K."/>
            <person name="Whiteman N."/>
            <person name="Kopp A."/>
            <person name="Matute D.R."/>
            <person name="Petrov D.A."/>
        </authorList>
    </citation>
    <scope>NUCLEOTIDE SEQUENCE [LARGE SCALE GENOMIC DNA]</scope>
</reference>
<feature type="signal peptide" evidence="8">
    <location>
        <begin position="1"/>
        <end position="20"/>
    </location>
</feature>
<gene>
    <name evidence="11" type="primary">LOC108037547</name>
    <name evidence="9" type="synonym">108037547</name>
</gene>
<evidence type="ECO:0000256" key="4">
    <source>
        <dbReference type="ARBA" id="ARBA00022737"/>
    </source>
</evidence>
<feature type="region of interest" description="Disordered" evidence="7">
    <location>
        <begin position="303"/>
        <end position="379"/>
    </location>
</feature>
<name>A0A6P4DZU2_DRORH</name>
<evidence type="ECO:0000256" key="7">
    <source>
        <dbReference type="SAM" id="MobiDB-lite"/>
    </source>
</evidence>
<dbReference type="InterPro" id="IPR051041">
    <property type="entry name" value="FMRFamide-related_np"/>
</dbReference>
<evidence type="ECO:0000256" key="6">
    <source>
        <dbReference type="ARBA" id="ARBA00023320"/>
    </source>
</evidence>
<keyword evidence="4" id="KW-0677">Repeat</keyword>
<dbReference type="InterPro" id="IPR002544">
    <property type="entry name" value="FMRFamid-related_peptide-like"/>
</dbReference>
<dbReference type="CTD" id="36030"/>
<feature type="compositionally biased region" description="Polar residues" evidence="7">
    <location>
        <begin position="355"/>
        <end position="366"/>
    </location>
</feature>
<evidence type="ECO:0000256" key="2">
    <source>
        <dbReference type="ARBA" id="ARBA00006356"/>
    </source>
</evidence>
<keyword evidence="6" id="KW-0527">Neuropeptide</keyword>
<reference evidence="11" key="2">
    <citation type="submission" date="2025-04" db="UniProtKB">
        <authorList>
            <consortium name="RefSeq"/>
        </authorList>
    </citation>
    <scope>IDENTIFICATION</scope>
</reference>
<evidence type="ECO:0000256" key="8">
    <source>
        <dbReference type="SAM" id="SignalP"/>
    </source>
</evidence>
<protein>
    <submittedName>
        <fullName evidence="11">FMRFamide-related peptides</fullName>
    </submittedName>
</protein>
<dbReference type="AlphaFoldDB" id="A0A6P4DZU2"/>
<evidence type="ECO:0000313" key="11">
    <source>
        <dbReference type="RefSeq" id="XP_016969629.1"/>
    </source>
</evidence>
<feature type="chain" id="PRO_5028027322" evidence="8">
    <location>
        <begin position="21"/>
        <end position="379"/>
    </location>
</feature>
<dbReference type="GO" id="GO:0007218">
    <property type="term" value="P:neuropeptide signaling pathway"/>
    <property type="evidence" value="ECO:0007669"/>
    <property type="project" value="UniProtKB-KW"/>
</dbReference>